<evidence type="ECO:0000256" key="1">
    <source>
        <dbReference type="ARBA" id="ARBA00038215"/>
    </source>
</evidence>
<accession>A0AAN6NQ88</accession>
<sequence length="792" mass="88298">MRFFPRTSGLLEEVFGECMAATNLAVSRVLGFRHGTTEVVHEQVIGKRDTGICQPTSEVSRRHRQDSISIRTIDNSYSPKVSATSTLIGDTNHSTTFPKQFPLPLSVEEILTLTKPTIEKLFQDAGSVGASIGVLRHGQHHFLNGGAQGLGVPVLPDQDTVHLISSMSKPIISTAVGILMDDFPRYQLMFDTPVSTVLPELKGSPGILKTYTNQELTIADFLDLRSSFQWMTNLWEIPNGDIPWKTLDPVVSLLQHLPANDSYTSDKAFVYNRNYSNECFALLAAIIERKTGYSWAEFVTKNVLEPLGMHNTFIGLTEIERSNMSKTFAKSHSVQVAGVMPELLQCVDADGLVCRKKVAEWFDRHYGNIPQSVEVRPSQASSAGSVGPSPLAAAAGVMSTTSDLLKFYSKIMDVYDQRREERNSKLLPYPDHLNTPLERGINHLFSHIESRIFPDPSSSTCTYSGGWNTVTVPMTPEERNASPRPRWPGADGDNARRLESGIQSKIHGNDLDYSFFVTKPETQPNVTDINTKTEKPPLIEPSESKKYLALYHGGNMVGATSFCWLLPDHETAVVVLCNTRGFLLDAANLSGMLLAECLFLAESDSRCDTESVVAAVKRACEDTKKMARAIQIDYLYDLARYEHTIALRFRELDPASNRRDTAGLEGRYELTHNVFITITAEQRGLILRLYGTGYGYLLRELREENISKPNGLQKTMTFAQPMAELIPSGVGGTNRLKVDDFVVVFKRGKVGGEWGGFEWNFARDKTPKKRRGYGDTNPYFWRRVKKGLKVMG</sequence>
<feature type="domain" description="Beta-lactamase-related" evidence="3">
    <location>
        <begin position="118"/>
        <end position="582"/>
    </location>
</feature>
<reference evidence="4" key="1">
    <citation type="journal article" date="2023" name="Mol. Phylogenet. Evol.">
        <title>Genome-scale phylogeny and comparative genomics of the fungal order Sordariales.</title>
        <authorList>
            <person name="Hensen N."/>
            <person name="Bonometti L."/>
            <person name="Westerberg I."/>
            <person name="Brannstrom I.O."/>
            <person name="Guillou S."/>
            <person name="Cros-Aarteil S."/>
            <person name="Calhoun S."/>
            <person name="Haridas S."/>
            <person name="Kuo A."/>
            <person name="Mondo S."/>
            <person name="Pangilinan J."/>
            <person name="Riley R."/>
            <person name="LaButti K."/>
            <person name="Andreopoulos B."/>
            <person name="Lipzen A."/>
            <person name="Chen C."/>
            <person name="Yan M."/>
            <person name="Daum C."/>
            <person name="Ng V."/>
            <person name="Clum A."/>
            <person name="Steindorff A."/>
            <person name="Ohm R.A."/>
            <person name="Martin F."/>
            <person name="Silar P."/>
            <person name="Natvig D.O."/>
            <person name="Lalanne C."/>
            <person name="Gautier V."/>
            <person name="Ament-Velasquez S.L."/>
            <person name="Kruys A."/>
            <person name="Hutchinson M.I."/>
            <person name="Powell A.J."/>
            <person name="Barry K."/>
            <person name="Miller A.N."/>
            <person name="Grigoriev I.V."/>
            <person name="Debuchy R."/>
            <person name="Gladieux P."/>
            <person name="Hiltunen Thoren M."/>
            <person name="Johannesson H."/>
        </authorList>
    </citation>
    <scope>NUCLEOTIDE SEQUENCE</scope>
    <source>
        <strain evidence="4">CBS 626.80</strain>
    </source>
</reference>
<dbReference type="Gene3D" id="3.40.710.10">
    <property type="entry name" value="DD-peptidase/beta-lactamase superfamily"/>
    <property type="match status" value="1"/>
</dbReference>
<evidence type="ECO:0000259" key="3">
    <source>
        <dbReference type="Pfam" id="PF00144"/>
    </source>
</evidence>
<dbReference type="PANTHER" id="PTHR46825">
    <property type="entry name" value="D-ALANYL-D-ALANINE-CARBOXYPEPTIDASE/ENDOPEPTIDASE AMPH"/>
    <property type="match status" value="1"/>
</dbReference>
<proteinExistence type="inferred from homology"/>
<dbReference type="InterPro" id="IPR001466">
    <property type="entry name" value="Beta-lactam-related"/>
</dbReference>
<dbReference type="AlphaFoldDB" id="A0AAN6NQ88"/>
<dbReference type="Proteomes" id="UP001303222">
    <property type="component" value="Unassembled WGS sequence"/>
</dbReference>
<keyword evidence="5" id="KW-1185">Reference proteome</keyword>
<comment type="caution">
    <text evidence="4">The sequence shown here is derived from an EMBL/GenBank/DDBJ whole genome shotgun (WGS) entry which is preliminary data.</text>
</comment>
<name>A0AAN6NQ88_9PEZI</name>
<comment type="similarity">
    <text evidence="1">Belongs to the peptidase S12 family.</text>
</comment>
<dbReference type="InterPro" id="IPR050491">
    <property type="entry name" value="AmpC-like"/>
</dbReference>
<feature type="region of interest" description="Disordered" evidence="2">
    <location>
        <begin position="474"/>
        <end position="496"/>
    </location>
</feature>
<gene>
    <name evidence="4" type="ORF">QBC32DRAFT_25385</name>
</gene>
<dbReference type="InterPro" id="IPR012338">
    <property type="entry name" value="Beta-lactam/transpept-like"/>
</dbReference>
<evidence type="ECO:0000313" key="4">
    <source>
        <dbReference type="EMBL" id="KAK3950032.1"/>
    </source>
</evidence>
<dbReference type="PANTHER" id="PTHR46825:SF14">
    <property type="entry name" value="BETA-LACTAMASE-RELATED DOMAIN-CONTAINING PROTEIN"/>
    <property type="match status" value="1"/>
</dbReference>
<reference evidence="4" key="2">
    <citation type="submission" date="2023-06" db="EMBL/GenBank/DDBJ databases">
        <authorList>
            <consortium name="Lawrence Berkeley National Laboratory"/>
            <person name="Mondo S.J."/>
            <person name="Hensen N."/>
            <person name="Bonometti L."/>
            <person name="Westerberg I."/>
            <person name="Brannstrom I.O."/>
            <person name="Guillou S."/>
            <person name="Cros-Aarteil S."/>
            <person name="Calhoun S."/>
            <person name="Haridas S."/>
            <person name="Kuo A."/>
            <person name="Pangilinan J."/>
            <person name="Riley R."/>
            <person name="Labutti K."/>
            <person name="Andreopoulos B."/>
            <person name="Lipzen A."/>
            <person name="Chen C."/>
            <person name="Yanf M."/>
            <person name="Daum C."/>
            <person name="Ng V."/>
            <person name="Clum A."/>
            <person name="Steindorff A."/>
            <person name="Ohm R."/>
            <person name="Martin F."/>
            <person name="Silar P."/>
            <person name="Natvig D."/>
            <person name="Lalanne C."/>
            <person name="Gautier V."/>
            <person name="Ament-Velasquez S.L."/>
            <person name="Kruys A."/>
            <person name="Hutchinson M.I."/>
            <person name="Powell A.J."/>
            <person name="Barry K."/>
            <person name="Miller A.N."/>
            <person name="Grigoriev I.V."/>
            <person name="Debuchy R."/>
            <person name="Gladieux P."/>
            <person name="Thoren M.H."/>
            <person name="Johannesson H."/>
        </authorList>
    </citation>
    <scope>NUCLEOTIDE SEQUENCE</scope>
    <source>
        <strain evidence="4">CBS 626.80</strain>
    </source>
</reference>
<evidence type="ECO:0000313" key="5">
    <source>
        <dbReference type="Proteomes" id="UP001303222"/>
    </source>
</evidence>
<protein>
    <submittedName>
        <fullName evidence="4">Beta-lactamase/transpeptidase-like protein</fullName>
    </submittedName>
</protein>
<dbReference type="EMBL" id="MU859193">
    <property type="protein sequence ID" value="KAK3950032.1"/>
    <property type="molecule type" value="Genomic_DNA"/>
</dbReference>
<evidence type="ECO:0000256" key="2">
    <source>
        <dbReference type="SAM" id="MobiDB-lite"/>
    </source>
</evidence>
<organism evidence="4 5">
    <name type="scientific">Pseudoneurospora amorphoporcata</name>
    <dbReference type="NCBI Taxonomy" id="241081"/>
    <lineage>
        <taxon>Eukaryota</taxon>
        <taxon>Fungi</taxon>
        <taxon>Dikarya</taxon>
        <taxon>Ascomycota</taxon>
        <taxon>Pezizomycotina</taxon>
        <taxon>Sordariomycetes</taxon>
        <taxon>Sordariomycetidae</taxon>
        <taxon>Sordariales</taxon>
        <taxon>Sordariaceae</taxon>
        <taxon>Pseudoneurospora</taxon>
    </lineage>
</organism>
<dbReference type="Pfam" id="PF00144">
    <property type="entry name" value="Beta-lactamase"/>
    <property type="match status" value="1"/>
</dbReference>
<dbReference type="SUPFAM" id="SSF56601">
    <property type="entry name" value="beta-lactamase/transpeptidase-like"/>
    <property type="match status" value="1"/>
</dbReference>